<proteinExistence type="predicted"/>
<keyword evidence="1" id="KW-0812">Transmembrane</keyword>
<evidence type="ECO:0000256" key="1">
    <source>
        <dbReference type="SAM" id="Phobius"/>
    </source>
</evidence>
<protein>
    <submittedName>
        <fullName evidence="2">Uncharacterized protein</fullName>
    </submittedName>
</protein>
<dbReference type="AlphaFoldDB" id="A0A2T6C216"/>
<dbReference type="OrthoDB" id="1454673at2"/>
<accession>A0A2T6C216</accession>
<reference evidence="2 3" key="1">
    <citation type="submission" date="2018-04" db="EMBL/GenBank/DDBJ databases">
        <title>Genomic Encyclopedia of Archaeal and Bacterial Type Strains, Phase II (KMG-II): from individual species to whole genera.</title>
        <authorList>
            <person name="Goeker M."/>
        </authorList>
    </citation>
    <scope>NUCLEOTIDE SEQUENCE [LARGE SCALE GENOMIC DNA]</scope>
    <source>
        <strain evidence="2 3">DSM 25731</strain>
    </source>
</reference>
<dbReference type="Proteomes" id="UP000244090">
    <property type="component" value="Unassembled WGS sequence"/>
</dbReference>
<evidence type="ECO:0000313" key="3">
    <source>
        <dbReference type="Proteomes" id="UP000244090"/>
    </source>
</evidence>
<feature type="transmembrane region" description="Helical" evidence="1">
    <location>
        <begin position="48"/>
        <end position="69"/>
    </location>
</feature>
<dbReference type="RefSeq" id="WP_108114559.1">
    <property type="nucleotide sequence ID" value="NZ_QBKT01000003.1"/>
</dbReference>
<keyword evidence="1" id="KW-1133">Transmembrane helix</keyword>
<sequence length="155" mass="18657">MKKELIFILIIMLLFFAIHGFQINTTSILQEATIDINVHDTYFVIPKVYYWTYTLLFLFSICYLIRVLLLKFANRLANYIYVIVNALLIVWLIFEIHTLNLLLSDFQKNSIEVDQLFYHFFYFITTALIFSVIFEVYVLYKVWNQKQETSKIHTK</sequence>
<feature type="transmembrane region" description="Helical" evidence="1">
    <location>
        <begin position="116"/>
        <end position="140"/>
    </location>
</feature>
<keyword evidence="3" id="KW-1185">Reference proteome</keyword>
<comment type="caution">
    <text evidence="2">The sequence shown here is derived from an EMBL/GenBank/DDBJ whole genome shotgun (WGS) entry which is preliminary data.</text>
</comment>
<gene>
    <name evidence="2" type="ORF">C8N46_103460</name>
</gene>
<dbReference type="EMBL" id="QBKT01000003">
    <property type="protein sequence ID" value="PTX62360.1"/>
    <property type="molecule type" value="Genomic_DNA"/>
</dbReference>
<keyword evidence="1" id="KW-0472">Membrane</keyword>
<evidence type="ECO:0000313" key="2">
    <source>
        <dbReference type="EMBL" id="PTX62360.1"/>
    </source>
</evidence>
<organism evidence="2 3">
    <name type="scientific">Kordia periserrulae</name>
    <dbReference type="NCBI Taxonomy" id="701523"/>
    <lineage>
        <taxon>Bacteria</taxon>
        <taxon>Pseudomonadati</taxon>
        <taxon>Bacteroidota</taxon>
        <taxon>Flavobacteriia</taxon>
        <taxon>Flavobacteriales</taxon>
        <taxon>Flavobacteriaceae</taxon>
        <taxon>Kordia</taxon>
    </lineage>
</organism>
<feature type="transmembrane region" description="Helical" evidence="1">
    <location>
        <begin position="76"/>
        <end position="96"/>
    </location>
</feature>
<name>A0A2T6C216_9FLAO</name>